<proteinExistence type="inferred from homology"/>
<dbReference type="HOGENOM" id="CLU_1821910_0_0_5"/>
<dbReference type="STRING" id="366602.Caul_3906"/>
<dbReference type="Gene3D" id="3.40.1440.10">
    <property type="entry name" value="GIY-YIG endonuclease"/>
    <property type="match status" value="1"/>
</dbReference>
<sequence length="141" mass="16410">MAFYTYIVASRRNGTLYVGSTDDLPWRMEEHREYLRDGFTAKYGCTILVWYEVFESRDEAFRRERRKGMATVLEADADRGRQSDMAGSLSHAESQRLNAQNSAHPGECRDPDPLAVWLIGRAWSAWRQPHRYSIWVRHSPG</sequence>
<dbReference type="InterPro" id="IPR000305">
    <property type="entry name" value="GIY-YIG_endonuc"/>
</dbReference>
<protein>
    <submittedName>
        <fullName evidence="4">Excinuclease ABC C subunit domain protein</fullName>
    </submittedName>
</protein>
<dbReference type="Pfam" id="PF01541">
    <property type="entry name" value="GIY-YIG"/>
    <property type="match status" value="1"/>
</dbReference>
<organism evidence="4">
    <name type="scientific">Caulobacter sp. (strain K31)</name>
    <dbReference type="NCBI Taxonomy" id="366602"/>
    <lineage>
        <taxon>Bacteria</taxon>
        <taxon>Pseudomonadati</taxon>
        <taxon>Pseudomonadota</taxon>
        <taxon>Alphaproteobacteria</taxon>
        <taxon>Caulobacterales</taxon>
        <taxon>Caulobacteraceae</taxon>
        <taxon>Caulobacter</taxon>
    </lineage>
</organism>
<dbReference type="PANTHER" id="PTHR34477:SF5">
    <property type="entry name" value="BSL5627 PROTEIN"/>
    <property type="match status" value="1"/>
</dbReference>
<dbReference type="InterPro" id="IPR050190">
    <property type="entry name" value="UPF0213_domain"/>
</dbReference>
<dbReference type="SUPFAM" id="SSF82771">
    <property type="entry name" value="GIY-YIG endonuclease"/>
    <property type="match status" value="1"/>
</dbReference>
<dbReference type="AlphaFoldDB" id="B0SVY7"/>
<dbReference type="KEGG" id="cak:Caul_3906"/>
<evidence type="ECO:0000256" key="1">
    <source>
        <dbReference type="ARBA" id="ARBA00007435"/>
    </source>
</evidence>
<gene>
    <name evidence="4" type="ordered locus">Caul_3906</name>
</gene>
<dbReference type="eggNOG" id="COG2827">
    <property type="taxonomic scope" value="Bacteria"/>
</dbReference>
<comment type="similarity">
    <text evidence="1">Belongs to the UPF0213 family.</text>
</comment>
<feature type="domain" description="GIY-YIG" evidence="3">
    <location>
        <begin position="1"/>
        <end position="79"/>
    </location>
</feature>
<evidence type="ECO:0000256" key="2">
    <source>
        <dbReference type="SAM" id="MobiDB-lite"/>
    </source>
</evidence>
<name>B0SVY7_CAUSK</name>
<feature type="region of interest" description="Disordered" evidence="2">
    <location>
        <begin position="72"/>
        <end position="107"/>
    </location>
</feature>
<evidence type="ECO:0000259" key="3">
    <source>
        <dbReference type="PROSITE" id="PS50164"/>
    </source>
</evidence>
<dbReference type="InterPro" id="IPR035901">
    <property type="entry name" value="GIY-YIG_endonuc_sf"/>
</dbReference>
<accession>B0SVY7</accession>
<dbReference type="EMBL" id="CP000927">
    <property type="protein sequence ID" value="ABZ73031.1"/>
    <property type="molecule type" value="Genomic_DNA"/>
</dbReference>
<reference evidence="4" key="1">
    <citation type="submission" date="2008-01" db="EMBL/GenBank/DDBJ databases">
        <title>Complete sequence of chromosome of Caulobacter sp. K31.</title>
        <authorList>
            <consortium name="US DOE Joint Genome Institute"/>
            <person name="Copeland A."/>
            <person name="Lucas S."/>
            <person name="Lapidus A."/>
            <person name="Barry K."/>
            <person name="Glavina del Rio T."/>
            <person name="Dalin E."/>
            <person name="Tice H."/>
            <person name="Pitluck S."/>
            <person name="Bruce D."/>
            <person name="Goodwin L."/>
            <person name="Thompson L.S."/>
            <person name="Brettin T."/>
            <person name="Detter J.C."/>
            <person name="Han C."/>
            <person name="Schmutz J."/>
            <person name="Larimer F."/>
            <person name="Land M."/>
            <person name="Hauser L."/>
            <person name="Kyrpides N."/>
            <person name="Kim E."/>
            <person name="Stephens C."/>
            <person name="Richardson P."/>
        </authorList>
    </citation>
    <scope>NUCLEOTIDE SEQUENCE [LARGE SCALE GENOMIC DNA]</scope>
    <source>
        <strain evidence="4">K31</strain>
    </source>
</reference>
<evidence type="ECO:0000313" key="4">
    <source>
        <dbReference type="EMBL" id="ABZ73031.1"/>
    </source>
</evidence>
<dbReference type="PANTHER" id="PTHR34477">
    <property type="entry name" value="UPF0213 PROTEIN YHBQ"/>
    <property type="match status" value="1"/>
</dbReference>
<dbReference type="PROSITE" id="PS50164">
    <property type="entry name" value="GIY_YIG"/>
    <property type="match status" value="1"/>
</dbReference>
<feature type="compositionally biased region" description="Polar residues" evidence="2">
    <location>
        <begin position="91"/>
        <end position="103"/>
    </location>
</feature>